<organism evidence="1 2">
    <name type="scientific">Entomobacter blattae</name>
    <dbReference type="NCBI Taxonomy" id="2762277"/>
    <lineage>
        <taxon>Bacteria</taxon>
        <taxon>Pseudomonadati</taxon>
        <taxon>Pseudomonadota</taxon>
        <taxon>Alphaproteobacteria</taxon>
        <taxon>Acetobacterales</taxon>
        <taxon>Acetobacteraceae</taxon>
        <taxon>Entomobacter</taxon>
    </lineage>
</organism>
<protein>
    <submittedName>
        <fullName evidence="1">Uncharacterized protein</fullName>
    </submittedName>
</protein>
<reference evidence="1 2" key="1">
    <citation type="submission" date="2020-08" db="EMBL/GenBank/DDBJ databases">
        <title>Complete genome sequence of Entomobacter blattae G55GP.</title>
        <authorList>
            <person name="Poehlein A."/>
            <person name="Guzman J."/>
            <person name="Daniel R."/>
            <person name="Vilcinskas A."/>
        </authorList>
    </citation>
    <scope>NUCLEOTIDE SEQUENCE [LARGE SCALE GENOMIC DNA]</scope>
    <source>
        <strain evidence="1 2">G55GP</strain>
    </source>
</reference>
<dbReference type="AlphaFoldDB" id="A0A7H1NR57"/>
<dbReference type="EMBL" id="CP060244">
    <property type="protein sequence ID" value="QNT78267.1"/>
    <property type="molecule type" value="Genomic_DNA"/>
</dbReference>
<name>A0A7H1NR57_9PROT</name>
<dbReference type="SUPFAM" id="SSF102114">
    <property type="entry name" value="Radical SAM enzymes"/>
    <property type="match status" value="1"/>
</dbReference>
<dbReference type="InterPro" id="IPR058240">
    <property type="entry name" value="rSAM_sf"/>
</dbReference>
<evidence type="ECO:0000313" key="1">
    <source>
        <dbReference type="EMBL" id="QNT78267.1"/>
    </source>
</evidence>
<gene>
    <name evidence="1" type="ORF">JGUZn3_10390</name>
</gene>
<accession>A0A7H1NR57</accession>
<proteinExistence type="predicted"/>
<dbReference type="Proteomes" id="UP000516349">
    <property type="component" value="Chromosome"/>
</dbReference>
<sequence length="130" mass="14415">MSSCPSSYPKAIAEELEHIEEPGIEEPGIEESGIFIVDDVAFVHAEHGMAIANEIKKRGIKKEYYLETRGDVLLHNKEVFKVWSEIGLRYMFIGMEAVDAEGLKQYADHNSDHNSGDNSGDNSGAFALDI</sequence>
<dbReference type="KEGG" id="ebla:JGUZn3_10390"/>
<keyword evidence="2" id="KW-1185">Reference proteome</keyword>
<evidence type="ECO:0000313" key="2">
    <source>
        <dbReference type="Proteomes" id="UP000516349"/>
    </source>
</evidence>